<protein>
    <submittedName>
        <fullName evidence="3">NADP-dependent oxidoreductase domain-containing protein</fullName>
    </submittedName>
</protein>
<gene>
    <name evidence="3" type="ORF">B0T17DRAFT_482365</name>
</gene>
<name>A0AA39XJX1_9PEZI</name>
<proteinExistence type="predicted"/>
<dbReference type="GO" id="GO:0016491">
    <property type="term" value="F:oxidoreductase activity"/>
    <property type="evidence" value="ECO:0007669"/>
    <property type="project" value="UniProtKB-KW"/>
</dbReference>
<dbReference type="Pfam" id="PF00248">
    <property type="entry name" value="Aldo_ket_red"/>
    <property type="match status" value="1"/>
</dbReference>
<dbReference type="Gene3D" id="3.20.20.100">
    <property type="entry name" value="NADP-dependent oxidoreductase domain"/>
    <property type="match status" value="1"/>
</dbReference>
<sequence>MSSVHMKPLGRNGPLVSRIGFGTMGLGIARTAEPIPDEQRLALLDRAHELGCTFWDSSDFYGDTESLIGKWCTKRGKRSDIFIATKFGATYQPQPDGSTGFTFRGDAAYVPIACEASLKRLGVDYIDLYYPHRVDGSTPIEHIVQEMVKLKEAGKIHHLGLSEVSATTLRRAHAVHPIACVQMEYSLFSTEIEHPQTQLLATCRELGVAVVAYCPLSRGLLTGSIQSPDDFAPGDQRVMYPRYSRENFPKNNALVGAIKGLAEKRGNGVTVGQVALAWLLEQGDDIFPIPGTIQQKYLEENWGALEVDLTAEEAQEIRRLVEEASVFGHRYPVEYQLAMFADTPALE</sequence>
<dbReference type="InterPro" id="IPR036812">
    <property type="entry name" value="NAD(P)_OxRdtase_dom_sf"/>
</dbReference>
<evidence type="ECO:0000313" key="3">
    <source>
        <dbReference type="EMBL" id="KAK0634410.1"/>
    </source>
</evidence>
<reference evidence="3" key="1">
    <citation type="submission" date="2023-06" db="EMBL/GenBank/DDBJ databases">
        <title>Genome-scale phylogeny and comparative genomics of the fungal order Sordariales.</title>
        <authorList>
            <consortium name="Lawrence Berkeley National Laboratory"/>
            <person name="Hensen N."/>
            <person name="Bonometti L."/>
            <person name="Westerberg I."/>
            <person name="Brannstrom I.O."/>
            <person name="Guillou S."/>
            <person name="Cros-Aarteil S."/>
            <person name="Calhoun S."/>
            <person name="Haridas S."/>
            <person name="Kuo A."/>
            <person name="Mondo S."/>
            <person name="Pangilinan J."/>
            <person name="Riley R."/>
            <person name="LaButti K."/>
            <person name="Andreopoulos B."/>
            <person name="Lipzen A."/>
            <person name="Chen C."/>
            <person name="Yanf M."/>
            <person name="Daum C."/>
            <person name="Ng V."/>
            <person name="Clum A."/>
            <person name="Steindorff A."/>
            <person name="Ohm R."/>
            <person name="Martin F."/>
            <person name="Silar P."/>
            <person name="Natvig D."/>
            <person name="Lalanne C."/>
            <person name="Gautier V."/>
            <person name="Ament-velasquez S.L."/>
            <person name="Kruys A."/>
            <person name="Hutchinson M.I."/>
            <person name="Powell A.J."/>
            <person name="Barry K."/>
            <person name="Miller A.N."/>
            <person name="Grigoriev I.V."/>
            <person name="Debuchy R."/>
            <person name="Gladieux P."/>
            <person name="Thoren M.H."/>
            <person name="Johannesson H."/>
        </authorList>
    </citation>
    <scope>NUCLEOTIDE SEQUENCE</scope>
    <source>
        <strain evidence="3">SMH3391-2</strain>
    </source>
</reference>
<dbReference type="InterPro" id="IPR023210">
    <property type="entry name" value="NADP_OxRdtase_dom"/>
</dbReference>
<dbReference type="EMBL" id="JAULSR010000001">
    <property type="protein sequence ID" value="KAK0634410.1"/>
    <property type="molecule type" value="Genomic_DNA"/>
</dbReference>
<dbReference type="InterPro" id="IPR050791">
    <property type="entry name" value="Aldo-Keto_reductase"/>
</dbReference>
<feature type="domain" description="NADP-dependent oxidoreductase" evidence="2">
    <location>
        <begin position="18"/>
        <end position="321"/>
    </location>
</feature>
<dbReference type="AlphaFoldDB" id="A0AA39XJX1"/>
<comment type="caution">
    <text evidence="3">The sequence shown here is derived from an EMBL/GenBank/DDBJ whole genome shotgun (WGS) entry which is preliminary data.</text>
</comment>
<dbReference type="PANTHER" id="PTHR43625">
    <property type="entry name" value="AFLATOXIN B1 ALDEHYDE REDUCTASE"/>
    <property type="match status" value="1"/>
</dbReference>
<dbReference type="PANTHER" id="PTHR43625:SF40">
    <property type="entry name" value="ALDO-KETO REDUCTASE YAKC [NADP(+)]"/>
    <property type="match status" value="1"/>
</dbReference>
<keyword evidence="1" id="KW-0560">Oxidoreductase</keyword>
<dbReference type="SUPFAM" id="SSF51430">
    <property type="entry name" value="NAD(P)-linked oxidoreductase"/>
    <property type="match status" value="1"/>
</dbReference>
<dbReference type="InterPro" id="IPR020471">
    <property type="entry name" value="AKR"/>
</dbReference>
<accession>A0AA39XJX1</accession>
<dbReference type="Proteomes" id="UP001174934">
    <property type="component" value="Unassembled WGS sequence"/>
</dbReference>
<evidence type="ECO:0000313" key="4">
    <source>
        <dbReference type="Proteomes" id="UP001174934"/>
    </source>
</evidence>
<dbReference type="GO" id="GO:0005737">
    <property type="term" value="C:cytoplasm"/>
    <property type="evidence" value="ECO:0007669"/>
    <property type="project" value="TreeGrafter"/>
</dbReference>
<evidence type="ECO:0000256" key="1">
    <source>
        <dbReference type="ARBA" id="ARBA00023002"/>
    </source>
</evidence>
<organism evidence="3 4">
    <name type="scientific">Bombardia bombarda</name>
    <dbReference type="NCBI Taxonomy" id="252184"/>
    <lineage>
        <taxon>Eukaryota</taxon>
        <taxon>Fungi</taxon>
        <taxon>Dikarya</taxon>
        <taxon>Ascomycota</taxon>
        <taxon>Pezizomycotina</taxon>
        <taxon>Sordariomycetes</taxon>
        <taxon>Sordariomycetidae</taxon>
        <taxon>Sordariales</taxon>
        <taxon>Lasiosphaeriaceae</taxon>
        <taxon>Bombardia</taxon>
    </lineage>
</organism>
<dbReference type="PRINTS" id="PR00069">
    <property type="entry name" value="ALDKETRDTASE"/>
</dbReference>
<evidence type="ECO:0000259" key="2">
    <source>
        <dbReference type="Pfam" id="PF00248"/>
    </source>
</evidence>
<keyword evidence="4" id="KW-1185">Reference proteome</keyword>